<feature type="transmembrane region" description="Helical" evidence="1">
    <location>
        <begin position="106"/>
        <end position="126"/>
    </location>
</feature>
<feature type="transmembrane region" description="Helical" evidence="1">
    <location>
        <begin position="309"/>
        <end position="332"/>
    </location>
</feature>
<feature type="transmembrane region" description="Helical" evidence="1">
    <location>
        <begin position="25"/>
        <end position="48"/>
    </location>
</feature>
<evidence type="ECO:0000313" key="2">
    <source>
        <dbReference type="EMBL" id="PTX54577.1"/>
    </source>
</evidence>
<proteinExistence type="predicted"/>
<feature type="transmembrane region" description="Helical" evidence="1">
    <location>
        <begin position="287"/>
        <end position="303"/>
    </location>
</feature>
<reference evidence="2 3" key="1">
    <citation type="submission" date="2018-04" db="EMBL/GenBank/DDBJ databases">
        <title>Genomic Encyclopedia of Archaeal and Bacterial Type Strains, Phase II (KMG-II): from individual species to whole genera.</title>
        <authorList>
            <person name="Goeker M."/>
        </authorList>
    </citation>
    <scope>NUCLEOTIDE SEQUENCE [LARGE SCALE GENOMIC DNA]</scope>
    <source>
        <strain evidence="2 3">DSM 100977</strain>
    </source>
</reference>
<feature type="transmembrane region" description="Helical" evidence="1">
    <location>
        <begin position="164"/>
        <end position="194"/>
    </location>
</feature>
<keyword evidence="3" id="KW-1185">Reference proteome</keyword>
<sequence>MKKNRQMRARSASGGGTPRSIKAQLGVVALLAANIGFAPMAMAHVRWFVDGNATVEYFEAYSLTDPEVLIWIAISLCLVATSVVLDTRLPNVRIVDSKTRHDFIEILRIFTGMSLLLTAYEGAIVAPHLDAYGSFGTVLIVAQAIIGILLIANRFIRHASILMILLHLGLAIQFGLLAALEYLIMVGIAVFLLINHLPTEELRARFKPYSVALLRIMTGISLITLGLAEKLFGAIMAESFLAAYQWNFVYAMGFEFFSDRLFVLSAGFVEVIFGVILVLGTTTRLNVLALSTVLFASNVLFLIEGNNEAALAEFVGHMPVIGVALVLILLGYGQRLRVTDLIPETRQNTRVKTVGVPRDA</sequence>
<keyword evidence="1" id="KW-1133">Transmembrane helix</keyword>
<feature type="transmembrane region" description="Helical" evidence="1">
    <location>
        <begin position="132"/>
        <end position="152"/>
    </location>
</feature>
<accession>A0A2T6BEU7</accession>
<protein>
    <recommendedName>
        <fullName evidence="4">DoxX-like protein</fullName>
    </recommendedName>
</protein>
<keyword evidence="1" id="KW-0812">Transmembrane</keyword>
<gene>
    <name evidence="2" type="ORF">C8N43_3394</name>
</gene>
<dbReference type="EMBL" id="QBKS01000002">
    <property type="protein sequence ID" value="PTX54577.1"/>
    <property type="molecule type" value="Genomic_DNA"/>
</dbReference>
<feature type="transmembrane region" description="Helical" evidence="1">
    <location>
        <begin position="68"/>
        <end position="85"/>
    </location>
</feature>
<comment type="caution">
    <text evidence="2">The sequence shown here is derived from an EMBL/GenBank/DDBJ whole genome shotgun (WGS) entry which is preliminary data.</text>
</comment>
<keyword evidence="1" id="KW-0472">Membrane</keyword>
<name>A0A2T6BEU7_9RHOB</name>
<feature type="transmembrane region" description="Helical" evidence="1">
    <location>
        <begin position="261"/>
        <end position="280"/>
    </location>
</feature>
<evidence type="ECO:0000256" key="1">
    <source>
        <dbReference type="SAM" id="Phobius"/>
    </source>
</evidence>
<evidence type="ECO:0008006" key="4">
    <source>
        <dbReference type="Google" id="ProtNLM"/>
    </source>
</evidence>
<dbReference type="Proteomes" id="UP000243978">
    <property type="component" value="Unassembled WGS sequence"/>
</dbReference>
<evidence type="ECO:0000313" key="3">
    <source>
        <dbReference type="Proteomes" id="UP000243978"/>
    </source>
</evidence>
<dbReference type="AlphaFoldDB" id="A0A2T6BEU7"/>
<organism evidence="2 3">
    <name type="scientific">Litoreibacter ponti</name>
    <dbReference type="NCBI Taxonomy" id="1510457"/>
    <lineage>
        <taxon>Bacteria</taxon>
        <taxon>Pseudomonadati</taxon>
        <taxon>Pseudomonadota</taxon>
        <taxon>Alphaproteobacteria</taxon>
        <taxon>Rhodobacterales</taxon>
        <taxon>Roseobacteraceae</taxon>
        <taxon>Litoreibacter</taxon>
    </lineage>
</organism>